<name>A0A975BXQ4_9BACT</name>
<protein>
    <submittedName>
        <fullName evidence="2">Uncharacterized protein</fullName>
    </submittedName>
</protein>
<proteinExistence type="predicted"/>
<dbReference type="AlphaFoldDB" id="A0A975BXQ4"/>
<feature type="region of interest" description="Disordered" evidence="1">
    <location>
        <begin position="1"/>
        <end position="28"/>
    </location>
</feature>
<dbReference type="EMBL" id="CP061800">
    <property type="protein sequence ID" value="QTA93756.1"/>
    <property type="molecule type" value="Genomic_DNA"/>
</dbReference>
<gene>
    <name evidence="2" type="ORF">dnm_098610</name>
</gene>
<dbReference type="Proteomes" id="UP000663722">
    <property type="component" value="Chromosome"/>
</dbReference>
<sequence length="60" mass="6017">MFQSTPPVRGATSTACNAPGGTFQSTPPVRGATTNFVAAAFDLLVSIHAPRAGSDLGPSN</sequence>
<reference evidence="2" key="1">
    <citation type="journal article" date="2021" name="Microb. Physiol.">
        <title>Proteogenomic Insights into the Physiology of Marine, Sulfate-Reducing, Filamentous Desulfonema limicola and Desulfonema magnum.</title>
        <authorList>
            <person name="Schnaars V."/>
            <person name="Wohlbrand L."/>
            <person name="Scheve S."/>
            <person name="Hinrichs C."/>
            <person name="Reinhardt R."/>
            <person name="Rabus R."/>
        </authorList>
    </citation>
    <scope>NUCLEOTIDE SEQUENCE</scope>
    <source>
        <strain evidence="2">4be13</strain>
    </source>
</reference>
<keyword evidence="3" id="KW-1185">Reference proteome</keyword>
<dbReference type="KEGG" id="dmm:dnm_098610"/>
<accession>A0A975BXQ4</accession>
<evidence type="ECO:0000256" key="1">
    <source>
        <dbReference type="SAM" id="MobiDB-lite"/>
    </source>
</evidence>
<organism evidence="2 3">
    <name type="scientific">Desulfonema magnum</name>
    <dbReference type="NCBI Taxonomy" id="45655"/>
    <lineage>
        <taxon>Bacteria</taxon>
        <taxon>Pseudomonadati</taxon>
        <taxon>Thermodesulfobacteriota</taxon>
        <taxon>Desulfobacteria</taxon>
        <taxon>Desulfobacterales</taxon>
        <taxon>Desulfococcaceae</taxon>
        <taxon>Desulfonema</taxon>
    </lineage>
</organism>
<evidence type="ECO:0000313" key="2">
    <source>
        <dbReference type="EMBL" id="QTA93756.1"/>
    </source>
</evidence>
<evidence type="ECO:0000313" key="3">
    <source>
        <dbReference type="Proteomes" id="UP000663722"/>
    </source>
</evidence>